<evidence type="ECO:0000259" key="1">
    <source>
        <dbReference type="Pfam" id="PF08784"/>
    </source>
</evidence>
<name>A0A0P8X1Q5_PSEFL</name>
<organism evidence="2 3">
    <name type="scientific">Pseudomonas fluorescens</name>
    <dbReference type="NCBI Taxonomy" id="294"/>
    <lineage>
        <taxon>Bacteria</taxon>
        <taxon>Pseudomonadati</taxon>
        <taxon>Pseudomonadota</taxon>
        <taxon>Gammaproteobacteria</taxon>
        <taxon>Pseudomonadales</taxon>
        <taxon>Pseudomonadaceae</taxon>
        <taxon>Pseudomonas</taxon>
    </lineage>
</organism>
<dbReference type="InterPro" id="IPR036390">
    <property type="entry name" value="WH_DNA-bd_sf"/>
</dbReference>
<evidence type="ECO:0000313" key="3">
    <source>
        <dbReference type="Proteomes" id="UP000050349"/>
    </source>
</evidence>
<dbReference type="EMBL" id="LJXB01000076">
    <property type="protein sequence ID" value="KPU59492.1"/>
    <property type="molecule type" value="Genomic_DNA"/>
</dbReference>
<dbReference type="Pfam" id="PF08784">
    <property type="entry name" value="RPA_C"/>
    <property type="match status" value="1"/>
</dbReference>
<dbReference type="InterPro" id="IPR014892">
    <property type="entry name" value="RPA_C"/>
</dbReference>
<dbReference type="OrthoDB" id="111944at2"/>
<reference evidence="2 3" key="1">
    <citation type="submission" date="2015-09" db="EMBL/GenBank/DDBJ databases">
        <authorList>
            <person name="Jackson K.R."/>
            <person name="Lunt B.L."/>
            <person name="Fisher J.N.B."/>
            <person name="Gardner A.V."/>
            <person name="Bailey M.E."/>
            <person name="Deus L.M."/>
            <person name="Earl A.S."/>
            <person name="Gibby P.D."/>
            <person name="Hartmann K.A."/>
            <person name="Liu J.E."/>
            <person name="Manci A.M."/>
            <person name="Nielsen D.A."/>
            <person name="Solomon M.B."/>
            <person name="Breakwell D.P."/>
            <person name="Burnett S.H."/>
            <person name="Grose J.H."/>
        </authorList>
    </citation>
    <scope>NUCLEOTIDE SEQUENCE [LARGE SCALE GENOMIC DNA]</scope>
    <source>
        <strain evidence="2 3">S613</strain>
    </source>
</reference>
<comment type="caution">
    <text evidence="2">The sequence shown here is derived from an EMBL/GenBank/DDBJ whole genome shotgun (WGS) entry which is preliminary data.</text>
</comment>
<proteinExistence type="predicted"/>
<gene>
    <name evidence="2" type="ORF">AN403_3091</name>
</gene>
<dbReference type="RefSeq" id="WP_057397975.1">
    <property type="nucleotide sequence ID" value="NZ_LJXB01000076.1"/>
</dbReference>
<feature type="domain" description="Replication protein A C-terminal" evidence="1">
    <location>
        <begin position="19"/>
        <end position="50"/>
    </location>
</feature>
<dbReference type="SUPFAM" id="SSF46785">
    <property type="entry name" value="Winged helix' DNA-binding domain"/>
    <property type="match status" value="1"/>
</dbReference>
<dbReference type="PATRIC" id="fig|294.162.peg.2874"/>
<dbReference type="Proteomes" id="UP000050349">
    <property type="component" value="Unassembled WGS sequence"/>
</dbReference>
<dbReference type="AlphaFoldDB" id="A0A0P8X1Q5"/>
<evidence type="ECO:0000313" key="2">
    <source>
        <dbReference type="EMBL" id="KPU59492.1"/>
    </source>
</evidence>
<sequence>MLKRAKKAILDSGDFLPQDQIAQRLGLPPTTLKAALDEWETEGHIFSIQDSGCSLFPTYVFQDRTEHGPMPELTAILDVLRTKKDGWGIAFWFASSNGYIGGCRPQDVLFSDADKLLLAATDEVSGVTHG</sequence>
<accession>A0A0P8X1Q5</accession>
<protein>
    <recommendedName>
        <fullName evidence="1">Replication protein A C-terminal domain-containing protein</fullName>
    </recommendedName>
</protein>